<dbReference type="InterPro" id="IPR002048">
    <property type="entry name" value="EF_hand_dom"/>
</dbReference>
<evidence type="ECO:0000259" key="2">
    <source>
        <dbReference type="PROSITE" id="PS50222"/>
    </source>
</evidence>
<reference evidence="3 4" key="1">
    <citation type="submission" date="2020-05" db="EMBL/GenBank/DDBJ databases">
        <title>Draft genome sequence of Desulfovibrio sp. strain HN2T.</title>
        <authorList>
            <person name="Ueno A."/>
            <person name="Tamazawa S."/>
            <person name="Tamamura S."/>
            <person name="Murakami T."/>
            <person name="Kiyama T."/>
            <person name="Inomata H."/>
            <person name="Amano Y."/>
            <person name="Miyakawa K."/>
            <person name="Tamaki H."/>
            <person name="Naganuma T."/>
            <person name="Kaneko K."/>
        </authorList>
    </citation>
    <scope>NUCLEOTIDE SEQUENCE [LARGE SCALE GENOMIC DNA]</scope>
    <source>
        <strain evidence="3 4">HN2</strain>
    </source>
</reference>
<sequence>MAEKILQDRDQDGDGLLSSSEMQMSRGRFEMVDTDKDGYVSAGELSAHMSSGDNNSRLNQLAAAIIKMQDSDGDGKLSQSESDLSRDDFEAADADGDGYLTQSEIANALGASANQNGQNGQNGMGEAGGKGADQEFSGPGSENQKGTHKVGSSDEDASKKAGKSEQMDLNGDGVVSPEEVQAVMMHGLAKAKSMVASGELTIKTAPNGVSSVGQGEGTENTGAASGAAGASDSADAVGKAKKLAWGKGGQEEDHVSGRHGVPMWLRRRAMEAYGGQGAGTMSQMQNLAAGAQGQIGAQAMSGSDEGSTTVAGAMPAASVAAGVVGAGDMISAHI</sequence>
<evidence type="ECO:0000256" key="1">
    <source>
        <dbReference type="SAM" id="MobiDB-lite"/>
    </source>
</evidence>
<dbReference type="SUPFAM" id="SSF47473">
    <property type="entry name" value="EF-hand"/>
    <property type="match status" value="1"/>
</dbReference>
<evidence type="ECO:0000313" key="3">
    <source>
        <dbReference type="EMBL" id="GFM32980.1"/>
    </source>
</evidence>
<dbReference type="InterPro" id="IPR018247">
    <property type="entry name" value="EF_Hand_1_Ca_BS"/>
</dbReference>
<protein>
    <recommendedName>
        <fullName evidence="2">EF-hand domain-containing protein</fullName>
    </recommendedName>
</protein>
<feature type="region of interest" description="Disordered" evidence="1">
    <location>
        <begin position="1"/>
        <end position="26"/>
    </location>
</feature>
<feature type="compositionally biased region" description="Gly residues" evidence="1">
    <location>
        <begin position="120"/>
        <end position="131"/>
    </location>
</feature>
<feature type="compositionally biased region" description="Polar residues" evidence="1">
    <location>
        <begin position="207"/>
        <end position="221"/>
    </location>
</feature>
<feature type="compositionally biased region" description="Basic and acidic residues" evidence="1">
    <location>
        <begin position="156"/>
        <end position="166"/>
    </location>
</feature>
<proteinExistence type="predicted"/>
<organism evidence="3 4">
    <name type="scientific">Desulfovibrio subterraneus</name>
    <dbReference type="NCBI Taxonomy" id="2718620"/>
    <lineage>
        <taxon>Bacteria</taxon>
        <taxon>Pseudomonadati</taxon>
        <taxon>Thermodesulfobacteriota</taxon>
        <taxon>Desulfovibrionia</taxon>
        <taxon>Desulfovibrionales</taxon>
        <taxon>Desulfovibrionaceae</taxon>
        <taxon>Desulfovibrio</taxon>
    </lineage>
</organism>
<feature type="domain" description="EF-hand" evidence="2">
    <location>
        <begin position="165"/>
        <end position="190"/>
    </location>
</feature>
<dbReference type="PROSITE" id="PS50222">
    <property type="entry name" value="EF_HAND_2"/>
    <property type="match status" value="3"/>
</dbReference>
<feature type="domain" description="EF-hand" evidence="2">
    <location>
        <begin position="20"/>
        <end position="55"/>
    </location>
</feature>
<name>A0A7J0BGZ5_9BACT</name>
<dbReference type="SMART" id="SM00054">
    <property type="entry name" value="EFh"/>
    <property type="match status" value="3"/>
</dbReference>
<dbReference type="RefSeq" id="WP_174404632.1">
    <property type="nucleotide sequence ID" value="NZ_BLVO01000012.1"/>
</dbReference>
<feature type="domain" description="EF-hand" evidence="2">
    <location>
        <begin position="80"/>
        <end position="115"/>
    </location>
</feature>
<dbReference type="Gene3D" id="1.10.238.10">
    <property type="entry name" value="EF-hand"/>
    <property type="match status" value="2"/>
</dbReference>
<dbReference type="InterPro" id="IPR011992">
    <property type="entry name" value="EF-hand-dom_pair"/>
</dbReference>
<feature type="compositionally biased region" description="Basic and acidic residues" evidence="1">
    <location>
        <begin position="1"/>
        <end position="12"/>
    </location>
</feature>
<accession>A0A7J0BGZ5</accession>
<feature type="compositionally biased region" description="Low complexity" evidence="1">
    <location>
        <begin position="222"/>
        <end position="234"/>
    </location>
</feature>
<dbReference type="PROSITE" id="PS00018">
    <property type="entry name" value="EF_HAND_1"/>
    <property type="match status" value="3"/>
</dbReference>
<dbReference type="GO" id="GO:0005509">
    <property type="term" value="F:calcium ion binding"/>
    <property type="evidence" value="ECO:0007669"/>
    <property type="project" value="InterPro"/>
</dbReference>
<dbReference type="PANTHER" id="PTHR10827:SF85">
    <property type="entry name" value="CALCIUM-BINDING PROTEIN"/>
    <property type="match status" value="1"/>
</dbReference>
<dbReference type="PANTHER" id="PTHR10827">
    <property type="entry name" value="RETICULOCALBIN"/>
    <property type="match status" value="1"/>
</dbReference>
<evidence type="ECO:0000313" key="4">
    <source>
        <dbReference type="Proteomes" id="UP000503840"/>
    </source>
</evidence>
<gene>
    <name evidence="3" type="ORF">DSM101010T_13450</name>
</gene>
<keyword evidence="4" id="KW-1185">Reference proteome</keyword>
<dbReference type="EMBL" id="BLVO01000012">
    <property type="protein sequence ID" value="GFM32980.1"/>
    <property type="molecule type" value="Genomic_DNA"/>
</dbReference>
<dbReference type="AlphaFoldDB" id="A0A7J0BGZ5"/>
<dbReference type="Pfam" id="PF13202">
    <property type="entry name" value="EF-hand_5"/>
    <property type="match status" value="3"/>
</dbReference>
<feature type="region of interest" description="Disordered" evidence="1">
    <location>
        <begin position="112"/>
        <end position="173"/>
    </location>
</feature>
<comment type="caution">
    <text evidence="3">The sequence shown here is derived from an EMBL/GenBank/DDBJ whole genome shotgun (WGS) entry which is preliminary data.</text>
</comment>
<feature type="region of interest" description="Disordered" evidence="1">
    <location>
        <begin position="206"/>
        <end position="234"/>
    </location>
</feature>
<dbReference type="Proteomes" id="UP000503840">
    <property type="component" value="Unassembled WGS sequence"/>
</dbReference>
<feature type="region of interest" description="Disordered" evidence="1">
    <location>
        <begin position="71"/>
        <end position="95"/>
    </location>
</feature>